<keyword evidence="2" id="KW-1185">Reference proteome</keyword>
<accession>A0A7W9YBQ4</accession>
<proteinExistence type="predicted"/>
<dbReference type="Proteomes" id="UP000547879">
    <property type="component" value="Unassembled WGS sequence"/>
</dbReference>
<dbReference type="EMBL" id="JACHEG010000010">
    <property type="protein sequence ID" value="MBB6165605.1"/>
    <property type="molecule type" value="Genomic_DNA"/>
</dbReference>
<reference evidence="1 2" key="1">
    <citation type="submission" date="2020-08" db="EMBL/GenBank/DDBJ databases">
        <title>Genomic Encyclopedia of Type Strains, Phase IV (KMG-IV): sequencing the most valuable type-strain genomes for metagenomic binning, comparative biology and taxonomic classification.</title>
        <authorList>
            <person name="Goeker M."/>
        </authorList>
    </citation>
    <scope>NUCLEOTIDE SEQUENCE [LARGE SCALE GENOMIC DNA]</scope>
    <source>
        <strain evidence="1 2">DSM 100734</strain>
    </source>
</reference>
<dbReference type="AlphaFoldDB" id="A0A7W9YBQ4"/>
<name>A0A7W9YBQ4_9HYPH</name>
<protein>
    <submittedName>
        <fullName evidence="1">Uncharacterized protein</fullName>
    </submittedName>
</protein>
<sequence>MRVRSRTLSSPMYHGYIDCVGAMEASLLPTTVISKHFTCCCINRSGAGTQLILRQQIAEMSEIVHAGFESPTLSFVRDLTIAELIGDIVDNVDVYAEAMEAVAMLETDAVCGAYRGTGWSVWFWRTSHTGSIH</sequence>
<comment type="caution">
    <text evidence="1">The sequence shown here is derived from an EMBL/GenBank/DDBJ whole genome shotgun (WGS) entry which is preliminary data.</text>
</comment>
<organism evidence="1 2">
    <name type="scientific">Rhizobium wenxiniae</name>
    <dbReference type="NCBI Taxonomy" id="1737357"/>
    <lineage>
        <taxon>Bacteria</taxon>
        <taxon>Pseudomonadati</taxon>
        <taxon>Pseudomonadota</taxon>
        <taxon>Alphaproteobacteria</taxon>
        <taxon>Hyphomicrobiales</taxon>
        <taxon>Rhizobiaceae</taxon>
        <taxon>Rhizobium/Agrobacterium group</taxon>
        <taxon>Rhizobium</taxon>
    </lineage>
</organism>
<evidence type="ECO:0000313" key="1">
    <source>
        <dbReference type="EMBL" id="MBB6165605.1"/>
    </source>
</evidence>
<evidence type="ECO:0000313" key="2">
    <source>
        <dbReference type="Proteomes" id="UP000547879"/>
    </source>
</evidence>
<gene>
    <name evidence="1" type="ORF">HNQ72_005453</name>
</gene>